<dbReference type="Proteomes" id="UP000625711">
    <property type="component" value="Unassembled WGS sequence"/>
</dbReference>
<accession>A0A834M9H0</accession>
<proteinExistence type="predicted"/>
<reference evidence="1" key="1">
    <citation type="submission" date="2020-08" db="EMBL/GenBank/DDBJ databases">
        <title>Genome sequencing and assembly of the red palm weevil Rhynchophorus ferrugineus.</title>
        <authorList>
            <person name="Dias G.B."/>
            <person name="Bergman C.M."/>
            <person name="Manee M."/>
        </authorList>
    </citation>
    <scope>NUCLEOTIDE SEQUENCE</scope>
    <source>
        <strain evidence="1">AA-2017</strain>
        <tissue evidence="1">Whole larva</tissue>
    </source>
</reference>
<dbReference type="EMBL" id="JAACXV010005671">
    <property type="protein sequence ID" value="KAF7276746.1"/>
    <property type="molecule type" value="Genomic_DNA"/>
</dbReference>
<evidence type="ECO:0000313" key="1">
    <source>
        <dbReference type="EMBL" id="KAF7276746.1"/>
    </source>
</evidence>
<gene>
    <name evidence="1" type="ORF">GWI33_009863</name>
</gene>
<protein>
    <submittedName>
        <fullName evidence="1">Uncharacterized protein</fullName>
    </submittedName>
</protein>
<sequence>ELPTLHMFELSSSSAVIGDEIYIRLLMFPVCPTKAEYGRIDKYREKLNTMCLDVTPGYNQFRTEN</sequence>
<comment type="caution">
    <text evidence="1">The sequence shown here is derived from an EMBL/GenBank/DDBJ whole genome shotgun (WGS) entry which is preliminary data.</text>
</comment>
<feature type="non-terminal residue" evidence="1">
    <location>
        <position position="1"/>
    </location>
</feature>
<keyword evidence="2" id="KW-1185">Reference proteome</keyword>
<organism evidence="1 2">
    <name type="scientific">Rhynchophorus ferrugineus</name>
    <name type="common">Red palm weevil</name>
    <name type="synonym">Curculio ferrugineus</name>
    <dbReference type="NCBI Taxonomy" id="354439"/>
    <lineage>
        <taxon>Eukaryota</taxon>
        <taxon>Metazoa</taxon>
        <taxon>Ecdysozoa</taxon>
        <taxon>Arthropoda</taxon>
        <taxon>Hexapoda</taxon>
        <taxon>Insecta</taxon>
        <taxon>Pterygota</taxon>
        <taxon>Neoptera</taxon>
        <taxon>Endopterygota</taxon>
        <taxon>Coleoptera</taxon>
        <taxon>Polyphaga</taxon>
        <taxon>Cucujiformia</taxon>
        <taxon>Curculionidae</taxon>
        <taxon>Dryophthorinae</taxon>
        <taxon>Rhynchophorus</taxon>
    </lineage>
</organism>
<evidence type="ECO:0000313" key="2">
    <source>
        <dbReference type="Proteomes" id="UP000625711"/>
    </source>
</evidence>
<name>A0A834M9H0_RHYFE</name>
<dbReference type="AlphaFoldDB" id="A0A834M9H0"/>